<organism evidence="9 10">
    <name type="scientific">Candidatus Roizmanbacteria bacterium RIFCSPHIGHO2_02_FULL_39_9</name>
    <dbReference type="NCBI Taxonomy" id="1802040"/>
    <lineage>
        <taxon>Bacteria</taxon>
        <taxon>Candidatus Roizmaniibacteriota</taxon>
    </lineage>
</organism>
<accession>A0A1F7HB84</accession>
<dbReference type="GO" id="GO:0005829">
    <property type="term" value="C:cytosol"/>
    <property type="evidence" value="ECO:0007669"/>
    <property type="project" value="TreeGrafter"/>
</dbReference>
<proteinExistence type="inferred from homology"/>
<dbReference type="Pfam" id="PF13537">
    <property type="entry name" value="GATase_7"/>
    <property type="match status" value="1"/>
</dbReference>
<dbReference type="InterPro" id="IPR017932">
    <property type="entry name" value="GATase_2_dom"/>
</dbReference>
<evidence type="ECO:0000259" key="8">
    <source>
        <dbReference type="PROSITE" id="PS51278"/>
    </source>
</evidence>
<evidence type="ECO:0000256" key="2">
    <source>
        <dbReference type="ARBA" id="ARBA00005752"/>
    </source>
</evidence>
<reference evidence="9 10" key="1">
    <citation type="journal article" date="2016" name="Nat. Commun.">
        <title>Thousands of microbial genomes shed light on interconnected biogeochemical processes in an aquifer system.</title>
        <authorList>
            <person name="Anantharaman K."/>
            <person name="Brown C.T."/>
            <person name="Hug L.A."/>
            <person name="Sharon I."/>
            <person name="Castelle C.J."/>
            <person name="Probst A.J."/>
            <person name="Thomas B.C."/>
            <person name="Singh A."/>
            <person name="Wilkins M.J."/>
            <person name="Karaoz U."/>
            <person name="Brodie E.L."/>
            <person name="Williams K.H."/>
            <person name="Hubbard S.S."/>
            <person name="Banfield J.F."/>
        </authorList>
    </citation>
    <scope>NUCLEOTIDE SEQUENCE [LARGE SCALE GENOMIC DNA]</scope>
</reference>
<dbReference type="Pfam" id="PF01996">
    <property type="entry name" value="F420_ligase"/>
    <property type="match status" value="1"/>
</dbReference>
<dbReference type="InterPro" id="IPR033738">
    <property type="entry name" value="AsnB_N"/>
</dbReference>
<keyword evidence="5" id="KW-0067">ATP-binding</keyword>
<comment type="catalytic activity">
    <reaction evidence="7">
        <text>L-aspartate + L-glutamine + ATP + H2O = L-asparagine + L-glutamate + AMP + diphosphate + H(+)</text>
        <dbReference type="Rhea" id="RHEA:12228"/>
        <dbReference type="ChEBI" id="CHEBI:15377"/>
        <dbReference type="ChEBI" id="CHEBI:15378"/>
        <dbReference type="ChEBI" id="CHEBI:29985"/>
        <dbReference type="ChEBI" id="CHEBI:29991"/>
        <dbReference type="ChEBI" id="CHEBI:30616"/>
        <dbReference type="ChEBI" id="CHEBI:33019"/>
        <dbReference type="ChEBI" id="CHEBI:58048"/>
        <dbReference type="ChEBI" id="CHEBI:58359"/>
        <dbReference type="ChEBI" id="CHEBI:456215"/>
        <dbReference type="EC" id="6.3.5.4"/>
    </reaction>
</comment>
<dbReference type="NCBIfam" id="TIGR01536">
    <property type="entry name" value="asn_synth_AEB"/>
    <property type="match status" value="1"/>
</dbReference>
<name>A0A1F7HB84_9BACT</name>
<dbReference type="EC" id="6.3.5.4" evidence="3"/>
<dbReference type="AlphaFoldDB" id="A0A1F7HB84"/>
<comment type="caution">
    <text evidence="9">The sequence shown here is derived from an EMBL/GenBank/DDBJ whole genome shotgun (WGS) entry which is preliminary data.</text>
</comment>
<dbReference type="SUPFAM" id="SSF52402">
    <property type="entry name" value="Adenine nucleotide alpha hydrolases-like"/>
    <property type="match status" value="1"/>
</dbReference>
<dbReference type="CDD" id="cd00712">
    <property type="entry name" value="AsnB"/>
    <property type="match status" value="1"/>
</dbReference>
<dbReference type="Proteomes" id="UP000178597">
    <property type="component" value="Unassembled WGS sequence"/>
</dbReference>
<dbReference type="InterPro" id="IPR029055">
    <property type="entry name" value="Ntn_hydrolases_N"/>
</dbReference>
<dbReference type="InterPro" id="IPR051786">
    <property type="entry name" value="ASN_synthetase/amidase"/>
</dbReference>
<dbReference type="InterPro" id="IPR006426">
    <property type="entry name" value="Asn_synth_AEB"/>
</dbReference>
<evidence type="ECO:0000313" key="10">
    <source>
        <dbReference type="Proteomes" id="UP000178597"/>
    </source>
</evidence>
<dbReference type="InterPro" id="IPR001962">
    <property type="entry name" value="Asn_synthase"/>
</dbReference>
<dbReference type="GO" id="GO:0006529">
    <property type="term" value="P:asparagine biosynthetic process"/>
    <property type="evidence" value="ECO:0007669"/>
    <property type="project" value="InterPro"/>
</dbReference>
<dbReference type="PANTHER" id="PTHR43284">
    <property type="entry name" value="ASPARAGINE SYNTHETASE (GLUTAMINE-HYDROLYZING)"/>
    <property type="match status" value="1"/>
</dbReference>
<gene>
    <name evidence="9" type="ORF">A3C28_05140</name>
</gene>
<dbReference type="SUPFAM" id="SSF56235">
    <property type="entry name" value="N-terminal nucleophile aminohydrolases (Ntn hydrolases)"/>
    <property type="match status" value="1"/>
</dbReference>
<dbReference type="SUPFAM" id="SSF144010">
    <property type="entry name" value="CofE-like"/>
    <property type="match status" value="1"/>
</dbReference>
<dbReference type="Gene3D" id="3.60.20.10">
    <property type="entry name" value="Glutamine Phosphoribosylpyrophosphate, subunit 1, domain 1"/>
    <property type="match status" value="1"/>
</dbReference>
<dbReference type="PANTHER" id="PTHR43284:SF1">
    <property type="entry name" value="ASPARAGINE SYNTHETASE"/>
    <property type="match status" value="1"/>
</dbReference>
<comment type="pathway">
    <text evidence="1">Amino-acid biosynthesis; L-asparagine biosynthesis; L-asparagine from L-aspartate (L-Gln route): step 1/1.</text>
</comment>
<feature type="domain" description="Glutamine amidotransferase type-2" evidence="8">
    <location>
        <begin position="2"/>
        <end position="228"/>
    </location>
</feature>
<dbReference type="PROSITE" id="PS51278">
    <property type="entry name" value="GATASE_TYPE_2"/>
    <property type="match status" value="1"/>
</dbReference>
<dbReference type="GO" id="GO:0004066">
    <property type="term" value="F:asparagine synthase (glutamine-hydrolyzing) activity"/>
    <property type="evidence" value="ECO:0007669"/>
    <property type="project" value="UniProtKB-EC"/>
</dbReference>
<evidence type="ECO:0000256" key="5">
    <source>
        <dbReference type="ARBA" id="ARBA00022840"/>
    </source>
</evidence>
<evidence type="ECO:0000313" key="9">
    <source>
        <dbReference type="EMBL" id="OGK28224.1"/>
    </source>
</evidence>
<evidence type="ECO:0000256" key="3">
    <source>
        <dbReference type="ARBA" id="ARBA00012737"/>
    </source>
</evidence>
<dbReference type="EMBL" id="MFZP01000007">
    <property type="protein sequence ID" value="OGK28224.1"/>
    <property type="molecule type" value="Genomic_DNA"/>
</dbReference>
<dbReference type="Pfam" id="PF00733">
    <property type="entry name" value="Asn_synthase"/>
    <property type="match status" value="1"/>
</dbReference>
<keyword evidence="6" id="KW-0315">Glutamine amidotransferase</keyword>
<sequence length="915" mass="106067">MCGIAGFYGFRNDNLIKKFSKDLEHRGPDGEGLYIEDKVTLLNRRLAIIDRAGGNQPIYNEDKSIAIVFVGEIYNFQQQRKELLRLGHIFTTKSDTEVVIHAYEEWGEKSFDRHNGMFTFALYDKKEKRLLLVRDHFGIKPLYYSVINSNFKSQISNPKFKSQSTESLKLVFSSEIKPIINSGLIKKKPNDRILYRYLKYRIHDDKKETFFEGINRLMPGELLEIRNLRFEVRKYTNLQNELLNSEHSSSRQAKDISKSETDIFKNKLITAIRLRLISEVPVGTCLSGGLDSSTVVTIVNKLLQEKVKEAESVGKVQNTFSAVFPNSRNDEEKYIDEIVKSVKLKVHKVNPKPEEFFKDIEEFIKTQEEPTISTGPYTQYKVMQMAHNKVTVLLDGQGADEMMAGYDPYMFVYLRQLWRQRNISLLVREIISSKDIVFKYVWRKIATILGVKRDVELLRILNSKFQEKFRNETFKTENHNLKRRLIEDIFSNSLQSLLRYEYRNAMRFSLEGRVPFLDFNLVRYLFDLPDEAIIKNGWNKFILRQSIDGIVPDLIRLRRNKIGFTTPEQEWFLRMKNKIYAIFLSESFANRSYFNQQEVLKAFQKFIEGKNDDTMLFWRLLNVEMWLRTFFDKSPKSVKSIRSIKSQFSPNEGKKLEIKVEGKEYLRYPVRTELFKKGDKLAEKITSLLHDQIGNDKSIGKEVGQRDWFIVISEKIVAIAQGRSYFIWDIKPSFFAKLLSKYVRKTPYGIGLGSPWTMQLAIDEVGLPKILLATIVSAVTKPFGVKGLFYKIAGQETASIDGPTEYSLYPSNVSAKLGPKNPEKVVGEIHQEISSKFEYRNPKQIKNLNHEKTTNYKLQTTNFLGIVIIDANDLGQTVLGNSTSLPDAKIAKIFKDNPMGQSDEQTPVVLVFEQK</sequence>
<dbReference type="InterPro" id="IPR002847">
    <property type="entry name" value="F420-0_gamma-glut_ligase-dom"/>
</dbReference>
<evidence type="ECO:0000256" key="1">
    <source>
        <dbReference type="ARBA" id="ARBA00005187"/>
    </source>
</evidence>
<protein>
    <recommendedName>
        <fullName evidence="3">asparagine synthase (glutamine-hydrolyzing)</fullName>
        <ecNumber evidence="3">6.3.5.4</ecNumber>
    </recommendedName>
</protein>
<dbReference type="GO" id="GO:0005524">
    <property type="term" value="F:ATP binding"/>
    <property type="evidence" value="ECO:0007669"/>
    <property type="project" value="UniProtKB-KW"/>
</dbReference>
<keyword evidence="4" id="KW-0547">Nucleotide-binding</keyword>
<evidence type="ECO:0000256" key="7">
    <source>
        <dbReference type="ARBA" id="ARBA00048741"/>
    </source>
</evidence>
<comment type="similarity">
    <text evidence="2">Belongs to the asparagine synthetase family.</text>
</comment>
<dbReference type="CDD" id="cd01991">
    <property type="entry name" value="Asn_synthase_B_C"/>
    <property type="match status" value="1"/>
</dbReference>
<dbReference type="Gene3D" id="3.40.50.620">
    <property type="entry name" value="HUPs"/>
    <property type="match status" value="1"/>
</dbReference>
<dbReference type="InterPro" id="IPR014729">
    <property type="entry name" value="Rossmann-like_a/b/a_fold"/>
</dbReference>
<evidence type="ECO:0000256" key="4">
    <source>
        <dbReference type="ARBA" id="ARBA00022741"/>
    </source>
</evidence>
<evidence type="ECO:0000256" key="6">
    <source>
        <dbReference type="ARBA" id="ARBA00022962"/>
    </source>
</evidence>
<dbReference type="STRING" id="1802040.A3C28_05140"/>